<feature type="non-terminal residue" evidence="4">
    <location>
        <position position="1"/>
    </location>
</feature>
<evidence type="ECO:0000256" key="1">
    <source>
        <dbReference type="SAM" id="MobiDB-lite"/>
    </source>
</evidence>
<dbReference type="PROSITE" id="PS50022">
    <property type="entry name" value="FA58C_3"/>
    <property type="match status" value="1"/>
</dbReference>
<keyword evidence="2" id="KW-0812">Transmembrane</keyword>
<evidence type="ECO:0000256" key="2">
    <source>
        <dbReference type="SAM" id="Phobius"/>
    </source>
</evidence>
<dbReference type="Pfam" id="PF00754">
    <property type="entry name" value="F5_F8_type_C"/>
    <property type="match status" value="1"/>
</dbReference>
<dbReference type="SMART" id="SM00231">
    <property type="entry name" value="FA58C"/>
    <property type="match status" value="1"/>
</dbReference>
<dbReference type="InterPro" id="IPR000421">
    <property type="entry name" value="FA58C"/>
</dbReference>
<name>A0ABN8QV09_9CNID</name>
<feature type="compositionally biased region" description="Basic and acidic residues" evidence="1">
    <location>
        <begin position="336"/>
        <end position="346"/>
    </location>
</feature>
<dbReference type="SUPFAM" id="SSF49785">
    <property type="entry name" value="Galactose-binding domain-like"/>
    <property type="match status" value="1"/>
</dbReference>
<feature type="region of interest" description="Disordered" evidence="1">
    <location>
        <begin position="298"/>
        <end position="365"/>
    </location>
</feature>
<accession>A0ABN8QV09</accession>
<feature type="region of interest" description="Disordered" evidence="1">
    <location>
        <begin position="18"/>
        <end position="51"/>
    </location>
</feature>
<dbReference type="PROSITE" id="PS01285">
    <property type="entry name" value="FA58C_1"/>
    <property type="match status" value="1"/>
</dbReference>
<dbReference type="PANTHER" id="PTHR24543:SF291">
    <property type="entry name" value="SMOKE ALARM, ISOFORM D"/>
    <property type="match status" value="1"/>
</dbReference>
<reference evidence="4 5" key="1">
    <citation type="submission" date="2022-05" db="EMBL/GenBank/DDBJ databases">
        <authorList>
            <consortium name="Genoscope - CEA"/>
            <person name="William W."/>
        </authorList>
    </citation>
    <scope>NUCLEOTIDE SEQUENCE [LARGE SCALE GENOMIC DNA]</scope>
</reference>
<dbReference type="PANTHER" id="PTHR24543">
    <property type="entry name" value="MULTICOPPER OXIDASE-RELATED"/>
    <property type="match status" value="1"/>
</dbReference>
<evidence type="ECO:0000313" key="5">
    <source>
        <dbReference type="Proteomes" id="UP001159427"/>
    </source>
</evidence>
<sequence>CIRVILIASLNELGIEDGHIPDQSMTASSRLDNNHGAGRGRLNQGPTGSQGTAWCAGETDNVQYLQIDLIYTSRVTHVATQGLNDPPKEVNGSNINSWVKEYSLEYSSDGKTYNGYYFDKDLKVFDGNKDGGSISCCELPYPMVVRYVRFKPISWVDNICLRVGIYGIGNVTAHAEITEDEIAIRHYWWWPLMWVLIIVLLIIVIMVCCCYPRIKKKRSLHPRPSRKSEKKRPSFYTNPIAPHSSIRSGQVIIALEELQDGAVPEGDYEEPEDEVQEVVAHFTDDGFSNKHGVTHFSVADEDEDESPAAQPDKDRKRQSQEVPENSQPQLAPIRVYETEPNREDSVGARGKPRRGPSQHIYETVN</sequence>
<dbReference type="Gene3D" id="2.60.120.260">
    <property type="entry name" value="Galactose-binding domain-like"/>
    <property type="match status" value="1"/>
</dbReference>
<dbReference type="Proteomes" id="UP001159427">
    <property type="component" value="Unassembled WGS sequence"/>
</dbReference>
<keyword evidence="5" id="KW-1185">Reference proteome</keyword>
<feature type="region of interest" description="Disordered" evidence="1">
    <location>
        <begin position="221"/>
        <end position="242"/>
    </location>
</feature>
<feature type="domain" description="F5/8 type C" evidence="3">
    <location>
        <begin position="8"/>
        <end position="168"/>
    </location>
</feature>
<dbReference type="EMBL" id="CALNXI010001483">
    <property type="protein sequence ID" value="CAH3170410.1"/>
    <property type="molecule type" value="Genomic_DNA"/>
</dbReference>
<dbReference type="CDD" id="cd00057">
    <property type="entry name" value="FA58C"/>
    <property type="match status" value="1"/>
</dbReference>
<protein>
    <recommendedName>
        <fullName evidence="3">F5/8 type C domain-containing protein</fullName>
    </recommendedName>
</protein>
<feature type="compositionally biased region" description="Basic residues" evidence="1">
    <location>
        <begin position="221"/>
        <end position="230"/>
    </location>
</feature>
<feature type="compositionally biased region" description="Polar residues" evidence="1">
    <location>
        <begin position="320"/>
        <end position="329"/>
    </location>
</feature>
<proteinExistence type="predicted"/>
<gene>
    <name evidence="4" type="ORF">PEVE_00007261</name>
</gene>
<keyword evidence="2" id="KW-1133">Transmembrane helix</keyword>
<organism evidence="4 5">
    <name type="scientific">Porites evermanni</name>
    <dbReference type="NCBI Taxonomy" id="104178"/>
    <lineage>
        <taxon>Eukaryota</taxon>
        <taxon>Metazoa</taxon>
        <taxon>Cnidaria</taxon>
        <taxon>Anthozoa</taxon>
        <taxon>Hexacorallia</taxon>
        <taxon>Scleractinia</taxon>
        <taxon>Fungiina</taxon>
        <taxon>Poritidae</taxon>
        <taxon>Porites</taxon>
    </lineage>
</organism>
<comment type="caution">
    <text evidence="4">The sequence shown here is derived from an EMBL/GenBank/DDBJ whole genome shotgun (WGS) entry which is preliminary data.</text>
</comment>
<evidence type="ECO:0000313" key="4">
    <source>
        <dbReference type="EMBL" id="CAH3170410.1"/>
    </source>
</evidence>
<dbReference type="InterPro" id="IPR008979">
    <property type="entry name" value="Galactose-bd-like_sf"/>
</dbReference>
<keyword evidence="2" id="KW-0472">Membrane</keyword>
<feature type="transmembrane region" description="Helical" evidence="2">
    <location>
        <begin position="187"/>
        <end position="211"/>
    </location>
</feature>
<evidence type="ECO:0000259" key="3">
    <source>
        <dbReference type="PROSITE" id="PS50022"/>
    </source>
</evidence>